<evidence type="ECO:0000256" key="2">
    <source>
        <dbReference type="SAM" id="MobiDB-lite"/>
    </source>
</evidence>
<dbReference type="SUPFAM" id="SSF52313">
    <property type="entry name" value="Ribosomal protein S2"/>
    <property type="match status" value="1"/>
</dbReference>
<gene>
    <name evidence="4" type="ORF">RFI_02700</name>
</gene>
<dbReference type="Pfam" id="PF00318">
    <property type="entry name" value="Ribosomal_S2"/>
    <property type="match status" value="1"/>
</dbReference>
<comment type="similarity">
    <text evidence="1">Belongs to the universal ribosomal protein uS2 family.</text>
</comment>
<dbReference type="PANTHER" id="PTHR12534:SF0">
    <property type="entry name" value="SMALL RIBOSOMAL SUBUNIT PROTEIN US2M"/>
    <property type="match status" value="1"/>
</dbReference>
<dbReference type="GO" id="GO:0003735">
    <property type="term" value="F:structural constituent of ribosome"/>
    <property type="evidence" value="ECO:0007669"/>
    <property type="project" value="InterPro"/>
</dbReference>
<feature type="region of interest" description="Disordered" evidence="2">
    <location>
        <begin position="74"/>
        <end position="104"/>
    </location>
</feature>
<dbReference type="OrthoDB" id="447211at2759"/>
<keyword evidence="3" id="KW-0472">Membrane</keyword>
<dbReference type="Proteomes" id="UP000023152">
    <property type="component" value="Unassembled WGS sequence"/>
</dbReference>
<evidence type="ECO:0000256" key="3">
    <source>
        <dbReference type="SAM" id="Phobius"/>
    </source>
</evidence>
<proteinExistence type="inferred from homology"/>
<organism evidence="4 5">
    <name type="scientific">Reticulomyxa filosa</name>
    <dbReference type="NCBI Taxonomy" id="46433"/>
    <lineage>
        <taxon>Eukaryota</taxon>
        <taxon>Sar</taxon>
        <taxon>Rhizaria</taxon>
        <taxon>Retaria</taxon>
        <taxon>Foraminifera</taxon>
        <taxon>Monothalamids</taxon>
        <taxon>Reticulomyxidae</taxon>
        <taxon>Reticulomyxa</taxon>
    </lineage>
</organism>
<keyword evidence="5" id="KW-1185">Reference proteome</keyword>
<protein>
    <recommendedName>
        <fullName evidence="6">Ribosomal protein S2</fullName>
    </recommendedName>
</protein>
<reference evidence="4 5" key="1">
    <citation type="journal article" date="2013" name="Curr. Biol.">
        <title>The Genome of the Foraminiferan Reticulomyxa filosa.</title>
        <authorList>
            <person name="Glockner G."/>
            <person name="Hulsmann N."/>
            <person name="Schleicher M."/>
            <person name="Noegel A.A."/>
            <person name="Eichinger L."/>
            <person name="Gallinger C."/>
            <person name="Pawlowski J."/>
            <person name="Sierra R."/>
            <person name="Euteneuer U."/>
            <person name="Pillet L."/>
            <person name="Moustafa A."/>
            <person name="Platzer M."/>
            <person name="Groth M."/>
            <person name="Szafranski K."/>
            <person name="Schliwa M."/>
        </authorList>
    </citation>
    <scope>NUCLEOTIDE SEQUENCE [LARGE SCALE GENOMIC DNA]</scope>
</reference>
<dbReference type="Gene3D" id="3.40.50.10490">
    <property type="entry name" value="Glucose-6-phosphate isomerase like protein, domain 1"/>
    <property type="match status" value="1"/>
</dbReference>
<feature type="transmembrane region" description="Helical" evidence="3">
    <location>
        <begin position="528"/>
        <end position="550"/>
    </location>
</feature>
<evidence type="ECO:0008006" key="6">
    <source>
        <dbReference type="Google" id="ProtNLM"/>
    </source>
</evidence>
<sequence>MSCTKTVLSKTKNCLLKKGDPDDNSRNMLTTNVLKRYCRGIRNSFGIRYFTSASKDFEFEEISLNLHRNVRDKKDPRTSEYFPGKKDPRTSEYFPDKKDPRTSEDFPQIRLAGYRKKERVQEDKTQTDKRAFDRSFIERRHVRYGWSKRDDRRVNDWYRDGIPSNKKGDNWTPEVDTDPYRVEGLQNDAELMPMVKPYNPDDLTTFEGFSYTSRSATYKAALNLGVHWGQRKREWNPSMGPYLKGVMKGRHVFDLTLTIANLRKVIRLMQSLVMDECKILIVGNSINPDLRILTQVMAARANIPCLTDRWRPGSLTNWDHMAFHFRGPGKKYTDGNHPTVQDWKRATLHRLMQAPPDFIFLTTLKDNHVLVYEANSMGIPCAALCDSDDNTRDLQYIIPCNTKSVPSLHFILDMLTRGIIEAQAKKDTTWWAKQQDEKDFFQALRDAETEAQRKWDHYQHAKMGKLLGGSQTQSNDVLVDFKMEMRTPMDPRANSQQDWKREITLNSMGAVFTPTTSALLDSYNFICFHFYFVVCVLRSTCLNFFFIFCLKKTTKALAPIQSALTHESRLASLKKVTSASGHVEMKNRGEYKTKVFGSEGSSQQTNWPKDLTDAAMSTQDFTLQQLTKEVQKYKP</sequence>
<comment type="caution">
    <text evidence="4">The sequence shown here is derived from an EMBL/GenBank/DDBJ whole genome shotgun (WGS) entry which is preliminary data.</text>
</comment>
<dbReference type="InterPro" id="IPR005706">
    <property type="entry name" value="Ribosomal_uS2_bac/mit/plastid"/>
</dbReference>
<accession>X6P8L9</accession>
<dbReference type="GO" id="GO:0005763">
    <property type="term" value="C:mitochondrial small ribosomal subunit"/>
    <property type="evidence" value="ECO:0007669"/>
    <property type="project" value="TreeGrafter"/>
</dbReference>
<evidence type="ECO:0000256" key="1">
    <source>
        <dbReference type="ARBA" id="ARBA00006242"/>
    </source>
</evidence>
<dbReference type="EMBL" id="ASPP01002608">
    <property type="protein sequence ID" value="ETO34394.1"/>
    <property type="molecule type" value="Genomic_DNA"/>
</dbReference>
<dbReference type="AlphaFoldDB" id="X6P8L9"/>
<dbReference type="PANTHER" id="PTHR12534">
    <property type="entry name" value="30S RIBOSOMAL PROTEIN S2 PROKARYOTIC AND ORGANELLAR"/>
    <property type="match status" value="1"/>
</dbReference>
<dbReference type="HAMAP" id="MF_00291_B">
    <property type="entry name" value="Ribosomal_uS2_B"/>
    <property type="match status" value="1"/>
</dbReference>
<dbReference type="GO" id="GO:0006412">
    <property type="term" value="P:translation"/>
    <property type="evidence" value="ECO:0007669"/>
    <property type="project" value="InterPro"/>
</dbReference>
<dbReference type="InterPro" id="IPR001865">
    <property type="entry name" value="Ribosomal_uS2"/>
</dbReference>
<name>X6P8L9_RETFI</name>
<evidence type="ECO:0000313" key="4">
    <source>
        <dbReference type="EMBL" id="ETO34394.1"/>
    </source>
</evidence>
<dbReference type="CDD" id="cd01425">
    <property type="entry name" value="RPS2"/>
    <property type="match status" value="1"/>
</dbReference>
<dbReference type="InterPro" id="IPR023591">
    <property type="entry name" value="Ribosomal_uS2_flav_dom_sf"/>
</dbReference>
<keyword evidence="3" id="KW-1133">Transmembrane helix</keyword>
<dbReference type="PRINTS" id="PR00395">
    <property type="entry name" value="RIBOSOMALS2"/>
</dbReference>
<keyword evidence="3" id="KW-0812">Transmembrane</keyword>
<evidence type="ECO:0000313" key="5">
    <source>
        <dbReference type="Proteomes" id="UP000023152"/>
    </source>
</evidence>